<dbReference type="PANTHER" id="PTHR42894">
    <property type="entry name" value="N-(5'-PHOSPHORIBOSYL)ANTHRANILATE ISOMERASE"/>
    <property type="match status" value="1"/>
</dbReference>
<dbReference type="GO" id="GO:0004640">
    <property type="term" value="F:phosphoribosylanthranilate isomerase activity"/>
    <property type="evidence" value="ECO:0007669"/>
    <property type="project" value="UniProtKB-UniRule"/>
</dbReference>
<evidence type="ECO:0000256" key="5">
    <source>
        <dbReference type="ARBA" id="ARBA00022272"/>
    </source>
</evidence>
<evidence type="ECO:0000256" key="6">
    <source>
        <dbReference type="ARBA" id="ARBA00022605"/>
    </source>
</evidence>
<dbReference type="PANTHER" id="PTHR42894:SF1">
    <property type="entry name" value="N-(5'-PHOSPHORIBOSYL)ANTHRANILATE ISOMERASE"/>
    <property type="match status" value="1"/>
</dbReference>
<dbReference type="NCBIfam" id="NF002298">
    <property type="entry name" value="PRK01222.1-4"/>
    <property type="match status" value="1"/>
</dbReference>
<evidence type="ECO:0000256" key="10">
    <source>
        <dbReference type="HAMAP-Rule" id="MF_00135"/>
    </source>
</evidence>
<evidence type="ECO:0000256" key="3">
    <source>
        <dbReference type="ARBA" id="ARBA00007571"/>
    </source>
</evidence>
<evidence type="ECO:0000313" key="12">
    <source>
        <dbReference type="EMBL" id="TWI53089.1"/>
    </source>
</evidence>
<evidence type="ECO:0000313" key="13">
    <source>
        <dbReference type="Proteomes" id="UP000316905"/>
    </source>
</evidence>
<protein>
    <recommendedName>
        <fullName evidence="5 10">N-(5'-phosphoribosyl)anthranilate isomerase</fullName>
        <shortName evidence="10">PRAI</shortName>
        <ecNumber evidence="4 10">5.3.1.24</ecNumber>
    </recommendedName>
</protein>
<dbReference type="Proteomes" id="UP000316905">
    <property type="component" value="Unassembled WGS sequence"/>
</dbReference>
<dbReference type="Pfam" id="PF00697">
    <property type="entry name" value="PRAI"/>
    <property type="match status" value="1"/>
</dbReference>
<comment type="caution">
    <text evidence="12">The sequence shown here is derived from an EMBL/GenBank/DDBJ whole genome shotgun (WGS) entry which is preliminary data.</text>
</comment>
<accession>A0A562Q8N9</accession>
<dbReference type="NCBIfam" id="NF002299">
    <property type="entry name" value="PRK01222.1-6"/>
    <property type="match status" value="1"/>
</dbReference>
<evidence type="ECO:0000256" key="2">
    <source>
        <dbReference type="ARBA" id="ARBA00004664"/>
    </source>
</evidence>
<dbReference type="FunFam" id="3.20.20.70:FF:000075">
    <property type="entry name" value="Tryptophan biosynthesis protein TRP1"/>
    <property type="match status" value="1"/>
</dbReference>
<keyword evidence="7 10" id="KW-0822">Tryptophan biosynthesis</keyword>
<dbReference type="UniPathway" id="UPA00035">
    <property type="reaction ID" value="UER00042"/>
</dbReference>
<evidence type="ECO:0000256" key="1">
    <source>
        <dbReference type="ARBA" id="ARBA00001164"/>
    </source>
</evidence>
<proteinExistence type="inferred from homology"/>
<evidence type="ECO:0000256" key="7">
    <source>
        <dbReference type="ARBA" id="ARBA00022822"/>
    </source>
</evidence>
<evidence type="ECO:0000256" key="8">
    <source>
        <dbReference type="ARBA" id="ARBA00023141"/>
    </source>
</evidence>
<dbReference type="EC" id="5.3.1.24" evidence="4 10"/>
<keyword evidence="9 10" id="KW-0413">Isomerase</keyword>
<dbReference type="InterPro" id="IPR044643">
    <property type="entry name" value="TrpF_fam"/>
</dbReference>
<evidence type="ECO:0000259" key="11">
    <source>
        <dbReference type="Pfam" id="PF00697"/>
    </source>
</evidence>
<name>A0A562Q8N9_9PSED</name>
<dbReference type="InterPro" id="IPR001240">
    <property type="entry name" value="PRAI_dom"/>
</dbReference>
<dbReference type="InterPro" id="IPR011060">
    <property type="entry name" value="RibuloseP-bd_barrel"/>
</dbReference>
<dbReference type="InterPro" id="IPR013785">
    <property type="entry name" value="Aldolase_TIM"/>
</dbReference>
<dbReference type="Gene3D" id="3.20.20.70">
    <property type="entry name" value="Aldolase class I"/>
    <property type="match status" value="1"/>
</dbReference>
<dbReference type="GO" id="GO:0000162">
    <property type="term" value="P:L-tryptophan biosynthetic process"/>
    <property type="evidence" value="ECO:0007669"/>
    <property type="project" value="UniProtKB-UniRule"/>
</dbReference>
<dbReference type="SUPFAM" id="SSF51366">
    <property type="entry name" value="Ribulose-phoshate binding barrel"/>
    <property type="match status" value="1"/>
</dbReference>
<dbReference type="EMBL" id="VLKY01000009">
    <property type="protein sequence ID" value="TWI53089.1"/>
    <property type="molecule type" value="Genomic_DNA"/>
</dbReference>
<reference evidence="12 13" key="1">
    <citation type="journal article" date="2015" name="Stand. Genomic Sci.">
        <title>Genomic Encyclopedia of Bacterial and Archaeal Type Strains, Phase III: the genomes of soil and plant-associated and newly described type strains.</title>
        <authorList>
            <person name="Whitman W.B."/>
            <person name="Woyke T."/>
            <person name="Klenk H.P."/>
            <person name="Zhou Y."/>
            <person name="Lilburn T.G."/>
            <person name="Beck B.J."/>
            <person name="De Vos P."/>
            <person name="Vandamme P."/>
            <person name="Eisen J.A."/>
            <person name="Garrity G."/>
            <person name="Hugenholtz P."/>
            <person name="Kyrpides N.C."/>
        </authorList>
    </citation>
    <scope>NUCLEOTIDE SEQUENCE [LARGE SCALE GENOMIC DNA]</scope>
    <source>
        <strain evidence="12 13">CGMCC 1.6858</strain>
    </source>
</reference>
<gene>
    <name evidence="10" type="primary">trpF</name>
    <name evidence="12" type="ORF">IQ22_02931</name>
</gene>
<keyword evidence="13" id="KW-1185">Reference proteome</keyword>
<organism evidence="12 13">
    <name type="scientific">Pseudomonas duriflava</name>
    <dbReference type="NCBI Taxonomy" id="459528"/>
    <lineage>
        <taxon>Bacteria</taxon>
        <taxon>Pseudomonadati</taxon>
        <taxon>Pseudomonadota</taxon>
        <taxon>Gammaproteobacteria</taxon>
        <taxon>Pseudomonadales</taxon>
        <taxon>Pseudomonadaceae</taxon>
        <taxon>Pseudomonas</taxon>
    </lineage>
</organism>
<comment type="similarity">
    <text evidence="3 10">Belongs to the TrpF family.</text>
</comment>
<keyword evidence="8 10" id="KW-0057">Aromatic amino acid biosynthesis</keyword>
<feature type="domain" description="N-(5'phosphoribosyl) anthranilate isomerase (PRAI)" evidence="11">
    <location>
        <begin position="22"/>
        <end position="217"/>
    </location>
</feature>
<dbReference type="HAMAP" id="MF_00135">
    <property type="entry name" value="PRAI"/>
    <property type="match status" value="1"/>
</dbReference>
<evidence type="ECO:0000256" key="9">
    <source>
        <dbReference type="ARBA" id="ARBA00023235"/>
    </source>
</evidence>
<keyword evidence="6 10" id="KW-0028">Amino-acid biosynthesis</keyword>
<comment type="pathway">
    <text evidence="2 10">Amino-acid biosynthesis; L-tryptophan biosynthesis; L-tryptophan from chorismate: step 3/5.</text>
</comment>
<sequence>MPPSVTIADLIKGVNDLSAVRVKICGITCVEDALAAAKAGADAIGLVFYQKSPRAVSIVQARAILSALPPFVTTVGLFVDASRCEIDETLDAIPLDLLQFHGSESPAECARYRRPYMKALRVKPGEDLFARCSEFSEASGILLDTYVQGIPGGTGQAFDWAQVPEGLPKPIVLAGGLTVNNVAEAIAQVSPYAVDVSGGVELAKGIKDHTKMHAFVEAVRQCRLPM</sequence>
<comment type="catalytic activity">
    <reaction evidence="1 10">
        <text>N-(5-phospho-beta-D-ribosyl)anthranilate = 1-(2-carboxyphenylamino)-1-deoxy-D-ribulose 5-phosphate</text>
        <dbReference type="Rhea" id="RHEA:21540"/>
        <dbReference type="ChEBI" id="CHEBI:18277"/>
        <dbReference type="ChEBI" id="CHEBI:58613"/>
        <dbReference type="EC" id="5.3.1.24"/>
    </reaction>
</comment>
<dbReference type="CDD" id="cd00405">
    <property type="entry name" value="PRAI"/>
    <property type="match status" value="1"/>
</dbReference>
<evidence type="ECO:0000256" key="4">
    <source>
        <dbReference type="ARBA" id="ARBA00012572"/>
    </source>
</evidence>
<dbReference type="AlphaFoldDB" id="A0A562Q8N9"/>